<evidence type="ECO:0000256" key="1">
    <source>
        <dbReference type="SAM" id="MobiDB-lite"/>
    </source>
</evidence>
<feature type="domain" description="PSP1 C-terminal" evidence="2">
    <location>
        <begin position="1031"/>
        <end position="1124"/>
    </location>
</feature>
<feature type="region of interest" description="Disordered" evidence="1">
    <location>
        <begin position="607"/>
        <end position="645"/>
    </location>
</feature>
<feature type="compositionally biased region" description="Low complexity" evidence="1">
    <location>
        <begin position="759"/>
        <end position="784"/>
    </location>
</feature>
<dbReference type="PANTHER" id="PTHR43830:SF18">
    <property type="entry name" value="PSP1 C-TERMINAL DOMAIN-CONTAINING PROTEIN"/>
    <property type="match status" value="1"/>
</dbReference>
<accession>A0A836KKL7</accession>
<organism evidence="3 4">
    <name type="scientific">Leishmania enriettii</name>
    <dbReference type="NCBI Taxonomy" id="5663"/>
    <lineage>
        <taxon>Eukaryota</taxon>
        <taxon>Discoba</taxon>
        <taxon>Euglenozoa</taxon>
        <taxon>Kinetoplastea</taxon>
        <taxon>Metakinetoplastina</taxon>
        <taxon>Trypanosomatida</taxon>
        <taxon>Trypanosomatidae</taxon>
        <taxon>Leishmaniinae</taxon>
        <taxon>Leishmania</taxon>
    </lineage>
</organism>
<dbReference type="RefSeq" id="XP_067691258.1">
    <property type="nucleotide sequence ID" value="XM_067835887.1"/>
</dbReference>
<gene>
    <name evidence="3" type="ORF">CUR178_04176</name>
</gene>
<dbReference type="AlphaFoldDB" id="A0A836KKL7"/>
<dbReference type="InterPro" id="IPR047767">
    <property type="entry name" value="PSP1-like"/>
</dbReference>
<evidence type="ECO:0000313" key="4">
    <source>
        <dbReference type="Proteomes" id="UP000674179"/>
    </source>
</evidence>
<name>A0A836KKL7_LEIEN</name>
<dbReference type="GeneID" id="94171397"/>
<evidence type="ECO:0000313" key="3">
    <source>
        <dbReference type="EMBL" id="KAG5474065.1"/>
    </source>
</evidence>
<dbReference type="Pfam" id="PF04468">
    <property type="entry name" value="PSP1"/>
    <property type="match status" value="1"/>
</dbReference>
<dbReference type="Proteomes" id="UP000674179">
    <property type="component" value="Chromosome 29"/>
</dbReference>
<dbReference type="InterPro" id="IPR007557">
    <property type="entry name" value="PSP1_C"/>
</dbReference>
<protein>
    <recommendedName>
        <fullName evidence="2">PSP1 C-terminal domain-containing protein</fullName>
    </recommendedName>
</protein>
<dbReference type="GO" id="GO:0005737">
    <property type="term" value="C:cytoplasm"/>
    <property type="evidence" value="ECO:0007669"/>
    <property type="project" value="TreeGrafter"/>
</dbReference>
<evidence type="ECO:0000259" key="2">
    <source>
        <dbReference type="PROSITE" id="PS51411"/>
    </source>
</evidence>
<dbReference type="PROSITE" id="PS51411">
    <property type="entry name" value="PSP1_C"/>
    <property type="match status" value="1"/>
</dbReference>
<dbReference type="EMBL" id="JAFHKP010000029">
    <property type="protein sequence ID" value="KAG5474065.1"/>
    <property type="molecule type" value="Genomic_DNA"/>
</dbReference>
<sequence length="1129" mass="118956">MRPHTESTENASMGPSMSAAAFSPAPCAYPLVHTRNDTGGSRAGKMSESLGTADAMPYAANDAAAAGVQQRYCSVSQPLAMSYAPSYNGGTDGTAQSAATTCGGGCLSSWHSLEVPGATQLPIPQSDFYTAAAQANEFYYPYQPRYAESLITSADLYIAGVGSANATMGYGPTAPMTGVSGYEFMDQAAVSVLSSASCSGSRFAQWYLPRGYCPMPCFNVAGGSFGSSYGLYADCASTGITPTTISMGPNSMEEETFSSLDGRPRYVVVPPPPRLAPQSSSDPVAPFVLPPSFAAAAAGTDIHMIGILSASPSGMMESPSSASLSNTSPASRVARTPHFLPYDGRAYGIPAHKMQISSTEATFAQRGGYNPVDTVQPVLASVEKAGMLHTMHVYPHVASSLTPHAPPQSHGMSTGDMCTVSGPVAGLCSPEESALLADVHARLVQQHRASQLLKERSSAQRASVEPLPRADLVDPAKVPALQKNVGANGSCDDVASLSTTTIEEAAVAALSPIPRPPAANGTDAETSAQSLWEGAEAAAQPPTQDALDRVLTVPGVMWRHDPYSRHVLPQTHATAESDGSEALVASCSSLSSGPCVTRAAVGISDRGDTTASITQPPRSADVSAGTDGSSSGAADGVRPSSRRLPTKKVCVRHYVQGDGDLSLSHENSGVVGALLSVREVPTATVPIALCASGTCAPHRHSAGMGNRDAGAVPASPMEAAPTVMLAPTALEGAESAKSSVPKPRSKQAGHPAPTRGAKVSAANEHAVESSAHSSTASSASGQLQSSHLKTSSVLASVAPPDVAEAATGILTTSADPAATAKMWSVGHRLSSRSYSPGLSAACPAYQPSSRWGWGLRSARVHSLTAPAEMDAREVEPPATTLTDLDTSFLARLWQKLELSGCFRDALERRRRVIGPGSNSSARVLRRMIPLARRLMYRRHGLEAENGSGPRFTVLDESEMRYVCLLQHGFRKSTAVAATHYVTGTMVVLDGDMGIDTGVVELCLTREEYESMTDMQRRAAHLVVHLEFPLASSIHRAARADEILMHGNTQLPLEEATLEFLRYLTTQPHLFQSCRVEWMHFVDAEFQADGQKLYVHYTCDSPVRFLELATFLNHIFHCRVWMKVIKADEL</sequence>
<feature type="region of interest" description="Disordered" evidence="1">
    <location>
        <begin position="512"/>
        <end position="544"/>
    </location>
</feature>
<dbReference type="KEGG" id="lenr:94171397"/>
<dbReference type="PANTHER" id="PTHR43830">
    <property type="entry name" value="PROTEIN PSP1"/>
    <property type="match status" value="1"/>
</dbReference>
<reference evidence="3 4" key="1">
    <citation type="submission" date="2021-02" db="EMBL/GenBank/DDBJ databases">
        <title>Leishmania (Mundinia) enrietti genome sequencing and assembly.</title>
        <authorList>
            <person name="Almutairi H."/>
            <person name="Gatherer D."/>
        </authorList>
    </citation>
    <scope>NUCLEOTIDE SEQUENCE [LARGE SCALE GENOMIC DNA]</scope>
    <source>
        <strain evidence="3">CUR178</strain>
    </source>
</reference>
<keyword evidence="4" id="KW-1185">Reference proteome</keyword>
<proteinExistence type="predicted"/>
<dbReference type="OrthoDB" id="266130at2759"/>
<feature type="region of interest" description="Disordered" evidence="1">
    <location>
        <begin position="731"/>
        <end position="784"/>
    </location>
</feature>
<feature type="compositionally biased region" description="Low complexity" evidence="1">
    <location>
        <begin position="619"/>
        <end position="637"/>
    </location>
</feature>
<comment type="caution">
    <text evidence="3">The sequence shown here is derived from an EMBL/GenBank/DDBJ whole genome shotgun (WGS) entry which is preliminary data.</text>
</comment>